<evidence type="ECO:0000313" key="6">
    <source>
        <dbReference type="Proteomes" id="UP000323994"/>
    </source>
</evidence>
<dbReference type="GO" id="GO:0043565">
    <property type="term" value="F:sequence-specific DNA binding"/>
    <property type="evidence" value="ECO:0007669"/>
    <property type="project" value="InterPro"/>
</dbReference>
<dbReference type="EMBL" id="VBSN01000034">
    <property type="protein sequence ID" value="KAA6439685.1"/>
    <property type="molecule type" value="Genomic_DNA"/>
</dbReference>
<dbReference type="InterPro" id="IPR018060">
    <property type="entry name" value="HTH_AraC"/>
</dbReference>
<feature type="domain" description="HTH araC/xylS-type" evidence="4">
    <location>
        <begin position="169"/>
        <end position="271"/>
    </location>
</feature>
<dbReference type="SUPFAM" id="SSF46689">
    <property type="entry name" value="Homeodomain-like"/>
    <property type="match status" value="1"/>
</dbReference>
<organism evidence="5 6">
    <name type="scientific">Dyadobacter flavalbus</name>
    <dbReference type="NCBI Taxonomy" id="2579942"/>
    <lineage>
        <taxon>Bacteria</taxon>
        <taxon>Pseudomonadati</taxon>
        <taxon>Bacteroidota</taxon>
        <taxon>Cytophagia</taxon>
        <taxon>Cytophagales</taxon>
        <taxon>Spirosomataceae</taxon>
        <taxon>Dyadobacter</taxon>
    </lineage>
</organism>
<accession>A0A5M8QTT2</accession>
<evidence type="ECO:0000256" key="2">
    <source>
        <dbReference type="ARBA" id="ARBA00023125"/>
    </source>
</evidence>
<keyword evidence="2" id="KW-0238">DNA-binding</keyword>
<sequence>MSTELKIKDKIHQKSIKIAPFKKDIRKTTPHKHNSYFEIIFLSAGKGFHAIDSVKYPVITPIVYIVRKEQVHHWELENEPEGFVLILKKEFVDNSLDKQLKELLASISGLPSIHLPEAGIVQQLFQMLTDEYKPEQNNNTPVIEGLLKVLLAKILQTGKPQSLVRSKKDSLFQEFQQLLTQDKLLKNNVAFYAAHLHTSPQNLNAACRKSSGQSAAQVLADFIINEAKRLLVYTDMTVSEMATLLDFKDNSHFVKYFKRHSGQTPTNFRLHV</sequence>
<gene>
    <name evidence="5" type="ORF">FEM33_11310</name>
</gene>
<dbReference type="GO" id="GO:0003700">
    <property type="term" value="F:DNA-binding transcription factor activity"/>
    <property type="evidence" value="ECO:0007669"/>
    <property type="project" value="InterPro"/>
</dbReference>
<dbReference type="PANTHER" id="PTHR43280:SF32">
    <property type="entry name" value="TRANSCRIPTIONAL REGULATORY PROTEIN"/>
    <property type="match status" value="1"/>
</dbReference>
<keyword evidence="6" id="KW-1185">Reference proteome</keyword>
<dbReference type="AlphaFoldDB" id="A0A5M8QTT2"/>
<evidence type="ECO:0000259" key="4">
    <source>
        <dbReference type="PROSITE" id="PS01124"/>
    </source>
</evidence>
<protein>
    <submittedName>
        <fullName evidence="5">Helix-turn-helix domain-containing protein</fullName>
    </submittedName>
</protein>
<name>A0A5M8QTT2_9BACT</name>
<comment type="caution">
    <text evidence="5">The sequence shown here is derived from an EMBL/GenBank/DDBJ whole genome shotgun (WGS) entry which is preliminary data.</text>
</comment>
<proteinExistence type="predicted"/>
<dbReference type="Pfam" id="PF12833">
    <property type="entry name" value="HTH_18"/>
    <property type="match status" value="1"/>
</dbReference>
<keyword evidence="1" id="KW-0805">Transcription regulation</keyword>
<evidence type="ECO:0000313" key="5">
    <source>
        <dbReference type="EMBL" id="KAA6439685.1"/>
    </source>
</evidence>
<dbReference type="InterPro" id="IPR009057">
    <property type="entry name" value="Homeodomain-like_sf"/>
</dbReference>
<dbReference type="PANTHER" id="PTHR43280">
    <property type="entry name" value="ARAC-FAMILY TRANSCRIPTIONAL REGULATOR"/>
    <property type="match status" value="1"/>
</dbReference>
<reference evidence="5 6" key="1">
    <citation type="submission" date="2019-05" db="EMBL/GenBank/DDBJ databases">
        <authorList>
            <person name="Qu J.-H."/>
        </authorList>
    </citation>
    <scope>NUCLEOTIDE SEQUENCE [LARGE SCALE GENOMIC DNA]</scope>
    <source>
        <strain evidence="5 6">NS28</strain>
    </source>
</reference>
<dbReference type="PROSITE" id="PS01124">
    <property type="entry name" value="HTH_ARAC_FAMILY_2"/>
    <property type="match status" value="1"/>
</dbReference>
<evidence type="ECO:0000256" key="1">
    <source>
        <dbReference type="ARBA" id="ARBA00023015"/>
    </source>
</evidence>
<dbReference type="Gene3D" id="1.10.10.60">
    <property type="entry name" value="Homeodomain-like"/>
    <property type="match status" value="1"/>
</dbReference>
<dbReference type="SMART" id="SM00342">
    <property type="entry name" value="HTH_ARAC"/>
    <property type="match status" value="1"/>
</dbReference>
<keyword evidence="3" id="KW-0804">Transcription</keyword>
<dbReference type="Proteomes" id="UP000323994">
    <property type="component" value="Unassembled WGS sequence"/>
</dbReference>
<dbReference type="RefSeq" id="WP_139012136.1">
    <property type="nucleotide sequence ID" value="NZ_VBSN01000034.1"/>
</dbReference>
<evidence type="ECO:0000256" key="3">
    <source>
        <dbReference type="ARBA" id="ARBA00023163"/>
    </source>
</evidence>
<dbReference type="OrthoDB" id="9793451at2"/>